<feature type="compositionally biased region" description="Basic and acidic residues" evidence="1">
    <location>
        <begin position="33"/>
        <end position="43"/>
    </location>
</feature>
<reference evidence="2 3" key="1">
    <citation type="journal article" date="2018" name="New Phytol.">
        <title>Phylogenomics of Endogonaceae and evolution of mycorrhizas within Mucoromycota.</title>
        <authorList>
            <person name="Chang Y."/>
            <person name="Desiro A."/>
            <person name="Na H."/>
            <person name="Sandor L."/>
            <person name="Lipzen A."/>
            <person name="Clum A."/>
            <person name="Barry K."/>
            <person name="Grigoriev I.V."/>
            <person name="Martin F.M."/>
            <person name="Stajich J.E."/>
            <person name="Smith M.E."/>
            <person name="Bonito G."/>
            <person name="Spatafora J.W."/>
        </authorList>
    </citation>
    <scope>NUCLEOTIDE SEQUENCE [LARGE SCALE GENOMIC DNA]</scope>
    <source>
        <strain evidence="2 3">GMNB39</strain>
    </source>
</reference>
<evidence type="ECO:0000313" key="2">
    <source>
        <dbReference type="EMBL" id="RUP48460.1"/>
    </source>
</evidence>
<evidence type="ECO:0000256" key="1">
    <source>
        <dbReference type="SAM" id="MobiDB-lite"/>
    </source>
</evidence>
<dbReference type="EMBL" id="RBNI01003326">
    <property type="protein sequence ID" value="RUP48460.1"/>
    <property type="molecule type" value="Genomic_DNA"/>
</dbReference>
<evidence type="ECO:0000313" key="3">
    <source>
        <dbReference type="Proteomes" id="UP000268093"/>
    </source>
</evidence>
<comment type="caution">
    <text evidence="2">The sequence shown here is derived from an EMBL/GenBank/DDBJ whole genome shotgun (WGS) entry which is preliminary data.</text>
</comment>
<feature type="compositionally biased region" description="Polar residues" evidence="1">
    <location>
        <begin position="12"/>
        <end position="32"/>
    </location>
</feature>
<gene>
    <name evidence="2" type="ORF">BC936DRAFT_144536</name>
</gene>
<dbReference type="AlphaFoldDB" id="A0A433DCA1"/>
<keyword evidence="3" id="KW-1185">Reference proteome</keyword>
<name>A0A433DCA1_9FUNG</name>
<feature type="region of interest" description="Disordered" evidence="1">
    <location>
        <begin position="1"/>
        <end position="43"/>
    </location>
</feature>
<protein>
    <submittedName>
        <fullName evidence="2">Uncharacterized protein</fullName>
    </submittedName>
</protein>
<organism evidence="2 3">
    <name type="scientific">Jimgerdemannia flammicorona</name>
    <dbReference type="NCBI Taxonomy" id="994334"/>
    <lineage>
        <taxon>Eukaryota</taxon>
        <taxon>Fungi</taxon>
        <taxon>Fungi incertae sedis</taxon>
        <taxon>Mucoromycota</taxon>
        <taxon>Mucoromycotina</taxon>
        <taxon>Endogonomycetes</taxon>
        <taxon>Endogonales</taxon>
        <taxon>Endogonaceae</taxon>
        <taxon>Jimgerdemannia</taxon>
    </lineage>
</organism>
<proteinExistence type="predicted"/>
<dbReference type="Proteomes" id="UP000268093">
    <property type="component" value="Unassembled WGS sequence"/>
</dbReference>
<accession>A0A433DCA1</accession>
<sequence length="110" mass="12001">MASDRRWGFSAHESNSSSTTNRVKNGCESSCSDDGRRATSTSRHDFTKLRNCTVSLSSCSASPSRAPCKKRRARSLTDRVDMALCFHMSAGSMKSPALPSLCHRSKVRVG</sequence>